<name>A0A268EE60_9BACL</name>
<evidence type="ECO:0000313" key="1">
    <source>
        <dbReference type="EMBL" id="PAD71408.1"/>
    </source>
</evidence>
<dbReference type="OrthoDB" id="2354479at2"/>
<dbReference type="EMBL" id="NPBY01000103">
    <property type="protein sequence ID" value="PAD71408.1"/>
    <property type="molecule type" value="Genomic_DNA"/>
</dbReference>
<evidence type="ECO:0000313" key="2">
    <source>
        <dbReference type="Proteomes" id="UP000215596"/>
    </source>
</evidence>
<dbReference type="Proteomes" id="UP000215596">
    <property type="component" value="Unassembled WGS sequence"/>
</dbReference>
<dbReference type="RefSeq" id="WP_095267986.1">
    <property type="nucleotide sequence ID" value="NZ_NPBY01000103.1"/>
</dbReference>
<protein>
    <submittedName>
        <fullName evidence="1">Uncharacterized protein</fullName>
    </submittedName>
</protein>
<accession>A0A268EE60</accession>
<sequence length="94" mass="10689">MSDIDKLSAYKALVSKRKKCTICDPAQCELKNPSLQQNDKLKTSQIGHWTEWQGSLDAKIMVVGQDWGDFITLVDQDGETNVEESATNRHWSNY</sequence>
<dbReference type="AlphaFoldDB" id="A0A268EE60"/>
<reference evidence="1 2" key="1">
    <citation type="submission" date="2017-07" db="EMBL/GenBank/DDBJ databases">
        <title>Isolation and whole genome analysis of endospore-forming bacteria from heroin.</title>
        <authorList>
            <person name="Kalinowski J."/>
            <person name="Ahrens B."/>
            <person name="Al-Dilaimi A."/>
            <person name="Winkler A."/>
            <person name="Wibberg D."/>
            <person name="Schleenbecker U."/>
            <person name="Ruckert C."/>
            <person name="Wolfel R."/>
            <person name="Grass G."/>
        </authorList>
    </citation>
    <scope>NUCLEOTIDE SEQUENCE [LARGE SCALE GENOMIC DNA]</scope>
    <source>
        <strain evidence="1 2">7537-G1</strain>
    </source>
</reference>
<gene>
    <name evidence="1" type="ORF">CHH67_24480</name>
</gene>
<organism evidence="1 2">
    <name type="scientific">Paenibacillus campinasensis</name>
    <dbReference type="NCBI Taxonomy" id="66347"/>
    <lineage>
        <taxon>Bacteria</taxon>
        <taxon>Bacillati</taxon>
        <taxon>Bacillota</taxon>
        <taxon>Bacilli</taxon>
        <taxon>Bacillales</taxon>
        <taxon>Paenibacillaceae</taxon>
        <taxon>Paenibacillus</taxon>
    </lineage>
</organism>
<comment type="caution">
    <text evidence="1">The sequence shown here is derived from an EMBL/GenBank/DDBJ whole genome shotgun (WGS) entry which is preliminary data.</text>
</comment>
<proteinExistence type="predicted"/>